<feature type="domain" description="CN hydrolase" evidence="1">
    <location>
        <begin position="1"/>
        <end position="221"/>
    </location>
</feature>
<dbReference type="EMBL" id="JAGSOJ010000004">
    <property type="protein sequence ID" value="MCM1991727.1"/>
    <property type="molecule type" value="Genomic_DNA"/>
</dbReference>
<accession>A0A9J6P4T7</accession>
<evidence type="ECO:0000313" key="3">
    <source>
        <dbReference type="Proteomes" id="UP001056429"/>
    </source>
</evidence>
<sequence length="221" mass="24827">MKILIGQPKKEHEIEQLKNEIKINKGIDIVLYPEGYLTNEKTLEYACDLAKKYSKTIITGYLDTITPNPNSSVTNRAVIINQFGEKILDRAKTPINENLYSPSVIDYNGIKIGYLLCREILKGLDGFKNLNTCLNFISHPIGVGMFSDDQFEQWINEAKTIAKTYKTMIIGTSHADGSYRNCGVSLPISYCIDSNGESIFISKSDVRSRIVDLNTKEVVFA</sequence>
<dbReference type="RefSeq" id="WP_250860868.1">
    <property type="nucleotide sequence ID" value="NZ_JAGSOJ010000004.1"/>
</dbReference>
<keyword evidence="3" id="KW-1185">Reference proteome</keyword>
<reference evidence="2" key="1">
    <citation type="journal article" date="2021" name="mSystems">
        <title>Bacteria and Archaea Synergistically Convert Glycine Betaine to Biogenic Methane in the Formosa Cold Seep of the South China Sea.</title>
        <authorList>
            <person name="Li L."/>
            <person name="Zhang W."/>
            <person name="Zhang S."/>
            <person name="Song L."/>
            <person name="Sun Q."/>
            <person name="Zhang H."/>
            <person name="Xiang H."/>
            <person name="Dong X."/>
        </authorList>
    </citation>
    <scope>NUCLEOTIDE SEQUENCE</scope>
    <source>
        <strain evidence="2">ZWT</strain>
    </source>
</reference>
<dbReference type="AlphaFoldDB" id="A0A9J6P4T7"/>
<dbReference type="InterPro" id="IPR036526">
    <property type="entry name" value="C-N_Hydrolase_sf"/>
</dbReference>
<comment type="caution">
    <text evidence="2">The sequence shown here is derived from an EMBL/GenBank/DDBJ whole genome shotgun (WGS) entry which is preliminary data.</text>
</comment>
<organism evidence="2 3">
    <name type="scientific">Oceanirhabdus seepicola</name>
    <dbReference type="NCBI Taxonomy" id="2828781"/>
    <lineage>
        <taxon>Bacteria</taxon>
        <taxon>Bacillati</taxon>
        <taxon>Bacillota</taxon>
        <taxon>Clostridia</taxon>
        <taxon>Eubacteriales</taxon>
        <taxon>Clostridiaceae</taxon>
        <taxon>Oceanirhabdus</taxon>
    </lineage>
</organism>
<dbReference type="InterPro" id="IPR003010">
    <property type="entry name" value="C-N_Hydrolase"/>
</dbReference>
<dbReference type="PROSITE" id="PS50263">
    <property type="entry name" value="CN_HYDROLASE"/>
    <property type="match status" value="1"/>
</dbReference>
<proteinExistence type="predicted"/>
<name>A0A9J6P4T7_9CLOT</name>
<protein>
    <recommendedName>
        <fullName evidence="1">CN hydrolase domain-containing protein</fullName>
    </recommendedName>
</protein>
<evidence type="ECO:0000259" key="1">
    <source>
        <dbReference type="PROSITE" id="PS50263"/>
    </source>
</evidence>
<dbReference type="Proteomes" id="UP001056429">
    <property type="component" value="Unassembled WGS sequence"/>
</dbReference>
<dbReference type="SUPFAM" id="SSF56317">
    <property type="entry name" value="Carbon-nitrogen hydrolase"/>
    <property type="match status" value="1"/>
</dbReference>
<reference evidence="2" key="2">
    <citation type="submission" date="2021-04" db="EMBL/GenBank/DDBJ databases">
        <authorList>
            <person name="Dong X."/>
        </authorList>
    </citation>
    <scope>NUCLEOTIDE SEQUENCE</scope>
    <source>
        <strain evidence="2">ZWT</strain>
    </source>
</reference>
<evidence type="ECO:0000313" key="2">
    <source>
        <dbReference type="EMBL" id="MCM1991727.1"/>
    </source>
</evidence>
<dbReference type="Gene3D" id="3.60.110.10">
    <property type="entry name" value="Carbon-nitrogen hydrolase"/>
    <property type="match status" value="1"/>
</dbReference>
<gene>
    <name evidence="2" type="ORF">KDK92_18470</name>
</gene>